<feature type="compositionally biased region" description="Low complexity" evidence="11">
    <location>
        <begin position="432"/>
        <end position="449"/>
    </location>
</feature>
<keyword evidence="10" id="KW-0813">Transport</keyword>
<evidence type="ECO:0000256" key="2">
    <source>
        <dbReference type="ARBA" id="ARBA00004922"/>
    </source>
</evidence>
<dbReference type="AlphaFoldDB" id="A0A9P6MRJ9"/>
<comment type="pathway">
    <text evidence="2">Protein modification; protein glycosylation.</text>
</comment>
<dbReference type="OrthoDB" id="9979195at2759"/>
<feature type="transmembrane region" description="Helical" evidence="10">
    <location>
        <begin position="262"/>
        <end position="285"/>
    </location>
</feature>
<evidence type="ECO:0000256" key="8">
    <source>
        <dbReference type="ARBA" id="ARBA00044793"/>
    </source>
</evidence>
<protein>
    <recommendedName>
        <fullName evidence="8 10">Man(5)GlcNAc(2)-PP-dolichol translocation protein RFT1</fullName>
    </recommendedName>
</protein>
<evidence type="ECO:0000256" key="5">
    <source>
        <dbReference type="ARBA" id="ARBA00022824"/>
    </source>
</evidence>
<evidence type="ECO:0000313" key="13">
    <source>
        <dbReference type="Proteomes" id="UP000703661"/>
    </source>
</evidence>
<feature type="transmembrane region" description="Helical" evidence="10">
    <location>
        <begin position="573"/>
        <end position="599"/>
    </location>
</feature>
<keyword evidence="5 10" id="KW-0256">Endoplasmic reticulum</keyword>
<feature type="transmembrane region" description="Helical" evidence="10">
    <location>
        <begin position="469"/>
        <end position="492"/>
    </location>
</feature>
<name>A0A9P6MRJ9_9FUNG</name>
<dbReference type="GO" id="GO:0006488">
    <property type="term" value="P:dolichol-linked oligosaccharide biosynthetic process"/>
    <property type="evidence" value="ECO:0007669"/>
    <property type="project" value="InterPro"/>
</dbReference>
<proteinExistence type="inferred from homology"/>
<comment type="function">
    <text evidence="9 10">Intramembrane glycolipid transporter that operates in the biosynthetic pathway of dolichol-linked oligosaccharides, the glycan precursors employed in protein asparagine (N)-glycosylation. The sequential addition of sugars to dolichol pyrophosphate produces dolichol-linked oligosaccharides containing fourteen sugars, including two GlcNAcs, nine mannoses and three glucoses. Once assembled, the oligosaccharide is transferred from the lipid to nascent proteins by oligosaccharyltransferases. The assembly of dolichol-linked oligosaccharides begins on the cytosolic side of the endoplasmic reticulum membrane and finishes in its lumen. RFT1 could mediate the translocation of the cytosolically oriented intermediate DolPP-GlcNAc2Man5, produced by ALG11, into the ER lumen where dolichol-linked oligosaccharides assembly continues. However, the intramembrane lipid transporter activity could not be confirmed in vitro.</text>
</comment>
<feature type="transmembrane region" description="Helical" evidence="10">
    <location>
        <begin position="512"/>
        <end position="534"/>
    </location>
</feature>
<evidence type="ECO:0000256" key="11">
    <source>
        <dbReference type="SAM" id="MobiDB-lite"/>
    </source>
</evidence>
<comment type="similarity">
    <text evidence="3 10">Belongs to the RFT1 family.</text>
</comment>
<keyword evidence="6 10" id="KW-1133">Transmembrane helix</keyword>
<keyword evidence="4 10" id="KW-0812">Transmembrane</keyword>
<feature type="transmembrane region" description="Helical" evidence="10">
    <location>
        <begin position="224"/>
        <end position="242"/>
    </location>
</feature>
<feature type="compositionally biased region" description="Low complexity" evidence="11">
    <location>
        <begin position="12"/>
        <end position="21"/>
    </location>
</feature>
<feature type="region of interest" description="Disordered" evidence="11">
    <location>
        <begin position="424"/>
        <end position="451"/>
    </location>
</feature>
<evidence type="ECO:0000256" key="3">
    <source>
        <dbReference type="ARBA" id="ARBA00010288"/>
    </source>
</evidence>
<keyword evidence="13" id="KW-1185">Reference proteome</keyword>
<evidence type="ECO:0000256" key="4">
    <source>
        <dbReference type="ARBA" id="ARBA00022692"/>
    </source>
</evidence>
<dbReference type="InterPro" id="IPR007594">
    <property type="entry name" value="RFT1"/>
</dbReference>
<evidence type="ECO:0000256" key="6">
    <source>
        <dbReference type="ARBA" id="ARBA00022989"/>
    </source>
</evidence>
<dbReference type="GO" id="GO:0005789">
    <property type="term" value="C:endoplasmic reticulum membrane"/>
    <property type="evidence" value="ECO:0007669"/>
    <property type="project" value="UniProtKB-SubCell"/>
</dbReference>
<evidence type="ECO:0000313" key="12">
    <source>
        <dbReference type="EMBL" id="KAG0010939.1"/>
    </source>
</evidence>
<feature type="transmembrane region" description="Helical" evidence="10">
    <location>
        <begin position="546"/>
        <end position="567"/>
    </location>
</feature>
<dbReference type="PANTHER" id="PTHR13117:SF5">
    <property type="entry name" value="PROTEIN RFT1 HOMOLOG"/>
    <property type="match status" value="1"/>
</dbReference>
<dbReference type="EMBL" id="JAAAID010001237">
    <property type="protein sequence ID" value="KAG0010939.1"/>
    <property type="molecule type" value="Genomic_DNA"/>
</dbReference>
<evidence type="ECO:0000256" key="10">
    <source>
        <dbReference type="RuleBase" id="RU365067"/>
    </source>
</evidence>
<gene>
    <name evidence="12" type="primary">RFT1</name>
    <name evidence="12" type="ORF">BGZ80_001068</name>
</gene>
<comment type="subcellular location">
    <subcellularLocation>
        <location evidence="1 10">Endoplasmic reticulum membrane</location>
        <topology evidence="1 10">Multi-pass membrane protein</topology>
    </subcellularLocation>
</comment>
<reference evidence="12" key="1">
    <citation type="journal article" date="2020" name="Fungal Divers.">
        <title>Resolving the Mortierellaceae phylogeny through synthesis of multi-gene phylogenetics and phylogenomics.</title>
        <authorList>
            <person name="Vandepol N."/>
            <person name="Liber J."/>
            <person name="Desiro A."/>
            <person name="Na H."/>
            <person name="Kennedy M."/>
            <person name="Barry K."/>
            <person name="Grigoriev I.V."/>
            <person name="Miller A.N."/>
            <person name="O'Donnell K."/>
            <person name="Stajich J.E."/>
            <person name="Bonito G."/>
        </authorList>
    </citation>
    <scope>NUCLEOTIDE SEQUENCE</scope>
    <source>
        <strain evidence="12">NRRL 2769</strain>
    </source>
</reference>
<dbReference type="Proteomes" id="UP000703661">
    <property type="component" value="Unassembled WGS sequence"/>
</dbReference>
<dbReference type="GO" id="GO:0034203">
    <property type="term" value="P:glycolipid translocation"/>
    <property type="evidence" value="ECO:0007669"/>
    <property type="project" value="TreeGrafter"/>
</dbReference>
<evidence type="ECO:0000256" key="7">
    <source>
        <dbReference type="ARBA" id="ARBA00023136"/>
    </source>
</evidence>
<organism evidence="12 13">
    <name type="scientific">Entomortierella chlamydospora</name>
    <dbReference type="NCBI Taxonomy" id="101097"/>
    <lineage>
        <taxon>Eukaryota</taxon>
        <taxon>Fungi</taxon>
        <taxon>Fungi incertae sedis</taxon>
        <taxon>Mucoromycota</taxon>
        <taxon>Mortierellomycotina</taxon>
        <taxon>Mortierellomycetes</taxon>
        <taxon>Mortierellales</taxon>
        <taxon>Mortierellaceae</taxon>
        <taxon>Entomortierella</taxon>
    </lineage>
</organism>
<evidence type="ECO:0000256" key="9">
    <source>
        <dbReference type="ARBA" id="ARBA00045912"/>
    </source>
</evidence>
<feature type="transmembrane region" description="Helical" evidence="10">
    <location>
        <begin position="620"/>
        <end position="640"/>
    </location>
</feature>
<sequence>MESSEPVLKQRSASATTASSSKHSDSVSNETNSNVDVKSTDQTSSILSSSVQGASYLVLLQFVSRMLTFSLNQVLLRFTSAETLGIASVQLELLLNTILFLSREGVRCAAIRVSDDPDTATEPEPKTTEKDEKISIATLRPGTEAYKLQKFVNMVYAPIPVGALMTILAVGYFLSQVDKSSESEYPGYRLSIYLYGLSALIELLAEPMFMVAQYRLWVRTRVSVEGTAVLVRCLLTCALTVYGARSTVMGSSSTSNKNTMGVLAFAIAQFVYGLLILGGFLMAFWSKSTERRKHDRQRVAAAEMKYLGHKSPHIAEEKEDQIDDFVSLKALLPRKLIRVDKDGKSEYFYFDTHLLKLSKTLTAQSLLKHILTEGDKMLMARFTGPSAQGEYAFVVNYGSLIARILFQPMEEISRTLFSRLLSDVGPASSPETSSIEKTSSGSTTTTTTTANIHNVTETQRANLLLSRNLLLTIMKFHVLLGSIFIAFGTHYTATLIDLVVGQKWSRNTNAPAVLSLYCWYVPIMGINGITEAVVQAVASEKELGILSYWMIGFSAVFCSTGAFLMGVMDLGAIGIVLANCVNLSVRIIWSMWFLSGYYGRYIPAGSGAGSSPSKHSRFSYVPWGNIIPRPMVLAAFGAAYMVTSASEQWIGWDRFHDKMVHLGIGALTFAVVMGVIFVIEKQFIRDIRDVVKQRRQ</sequence>
<evidence type="ECO:0000256" key="1">
    <source>
        <dbReference type="ARBA" id="ARBA00004477"/>
    </source>
</evidence>
<feature type="transmembrane region" description="Helical" evidence="10">
    <location>
        <begin position="660"/>
        <end position="679"/>
    </location>
</feature>
<feature type="region of interest" description="Disordered" evidence="11">
    <location>
        <begin position="1"/>
        <end position="41"/>
    </location>
</feature>
<feature type="transmembrane region" description="Helical" evidence="10">
    <location>
        <begin position="194"/>
        <end position="212"/>
    </location>
</feature>
<dbReference type="Pfam" id="PF04506">
    <property type="entry name" value="Rft-1"/>
    <property type="match status" value="1"/>
</dbReference>
<feature type="transmembrane region" description="Helical" evidence="10">
    <location>
        <begin position="155"/>
        <end position="174"/>
    </location>
</feature>
<comment type="caution">
    <text evidence="12">The sequence shown here is derived from an EMBL/GenBank/DDBJ whole genome shotgun (WGS) entry which is preliminary data.</text>
</comment>
<accession>A0A9P6MRJ9</accession>
<dbReference type="PANTHER" id="PTHR13117">
    <property type="entry name" value="ENDOPLASMIC RETICULUM MULTISPAN TRANSMEMBRANE PROTEIN-RELATED"/>
    <property type="match status" value="1"/>
</dbReference>
<keyword evidence="7 10" id="KW-0472">Membrane</keyword>